<evidence type="ECO:0000313" key="10">
    <source>
        <dbReference type="Proteomes" id="UP000274920"/>
    </source>
</evidence>
<dbReference type="GO" id="GO:0044874">
    <property type="term" value="P:lipoprotein localization to outer membrane"/>
    <property type="evidence" value="ECO:0007669"/>
    <property type="project" value="TreeGrafter"/>
</dbReference>
<feature type="transmembrane region" description="Helical" evidence="7">
    <location>
        <begin position="266"/>
        <end position="294"/>
    </location>
</feature>
<protein>
    <submittedName>
        <fullName evidence="9">ABC transporter permease</fullName>
    </submittedName>
</protein>
<evidence type="ECO:0000256" key="5">
    <source>
        <dbReference type="ARBA" id="ARBA00022989"/>
    </source>
</evidence>
<feature type="transmembrane region" description="Helical" evidence="7">
    <location>
        <begin position="436"/>
        <end position="454"/>
    </location>
</feature>
<feature type="domain" description="ABC3 transporter permease C-terminal" evidence="8">
    <location>
        <begin position="658"/>
        <end position="775"/>
    </location>
</feature>
<dbReference type="PANTHER" id="PTHR30489">
    <property type="entry name" value="LIPOPROTEIN-RELEASING SYSTEM TRANSMEMBRANE PROTEIN LOLE"/>
    <property type="match status" value="1"/>
</dbReference>
<sequence>MENRMIIRAGVKRNKGSFLGIGILLLLAALSLTAVLITVLAGNSYIRDEMERVGFGDLTAWASDVPDIEFLMESIREQEGVEAAEAQRLIFSEYEANGVESDSQGQMIPWTLSGSRYRFFQNNLSGYREAPEEIGGQEVYVSPSMKSMMDLEPGDTVTFPIARGGKTISLTVAGYYEDPFMGSSMIGMKGFLISEKTYEEIGSVIEETGMDALARDGLMIHIQAEDGITVSEVNRILVENTPLSMYTEFIHSADTMAGFMGILQNAFSAILAAFALVLFGVAMAVMGHSISGLVEQEWKNLGILKTMGYTGGRLTGLLTIQYGAAMGGGVILGMLLAVPAAGLISRMTVTTTGVLIPVHFPVLPCMGVFAILLLVPVSFCILRLRNIKRIAPMAAIRGELDTVSASETKFFRNGIQAGGLSFHLALRQVLTGRRRYMGACLVAVFLVFFASLAGRMNGWLGEDGKGMMDAFNPADLDLGVQVLGELGAEEMEQMVLSYTDITDSYLLAMPSVSVNGTNYTANVITEPERFHISRGQTSMGADQVVLTEALASDLGADVGDFVTIRGNKGSGEFTVSGIYHCANDMGANLGMSREGYLSIGEDDSRLWCYHYFLEDPSQKQAITEALEQTWGGDVHVHENSWPGLFGIISAMHMLIFFLYGVSAAFICVVTGMAGTKILDAEQKDMGIYKSIGCSVRMLRFSFAFRFGIVAAVGAVIGTLAAMGFTDPVVSTVMRLAGISNFASGNSLGSVLLPGSMVILLFFGFAWLLSGRIRREDMNVLTAET</sequence>
<dbReference type="AlphaFoldDB" id="A0A3R8LKH1"/>
<proteinExistence type="inferred from homology"/>
<name>A0A3R8LKH1_9FIRM</name>
<organism evidence="9 10">
    <name type="scientific">Schaedlerella arabinosiphila</name>
    <dbReference type="NCBI Taxonomy" id="2044587"/>
    <lineage>
        <taxon>Bacteria</taxon>
        <taxon>Bacillati</taxon>
        <taxon>Bacillota</taxon>
        <taxon>Clostridia</taxon>
        <taxon>Lachnospirales</taxon>
        <taxon>Lachnospiraceae</taxon>
        <taxon>Schaedlerella</taxon>
    </lineage>
</organism>
<evidence type="ECO:0000256" key="3">
    <source>
        <dbReference type="ARBA" id="ARBA00022475"/>
    </source>
</evidence>
<comment type="subcellular location">
    <subcellularLocation>
        <location evidence="1">Cell membrane</location>
        <topology evidence="1">Multi-pass membrane protein</topology>
    </subcellularLocation>
</comment>
<evidence type="ECO:0000256" key="2">
    <source>
        <dbReference type="ARBA" id="ARBA00005236"/>
    </source>
</evidence>
<feature type="transmembrane region" description="Helical" evidence="7">
    <location>
        <begin position="314"/>
        <end position="338"/>
    </location>
</feature>
<evidence type="ECO:0000256" key="4">
    <source>
        <dbReference type="ARBA" id="ARBA00022692"/>
    </source>
</evidence>
<reference evidence="9" key="1">
    <citation type="submission" date="2018-10" db="EMBL/GenBank/DDBJ databases">
        <title>Schaedlerella arabinophila gen. nov. sp. nov., isolated from the mouse intestinal tract and comparative analysis with the genome of the closely related altered Schaedler flora strain ASF502.</title>
        <authorList>
            <person name="Miyake S."/>
            <person name="Soh M."/>
            <person name="Seedorf H."/>
        </authorList>
    </citation>
    <scope>NUCLEOTIDE SEQUENCE [LARGE SCALE GENOMIC DNA]</scope>
    <source>
        <strain evidence="9">DSM 106076</strain>
    </source>
</reference>
<comment type="similarity">
    <text evidence="2">Belongs to the ABC-4 integral membrane protein family. LolC/E subfamily.</text>
</comment>
<feature type="transmembrane region" description="Helical" evidence="7">
    <location>
        <begin position="358"/>
        <end position="382"/>
    </location>
</feature>
<feature type="domain" description="ABC3 transporter permease C-terminal" evidence="8">
    <location>
        <begin position="273"/>
        <end position="391"/>
    </location>
</feature>
<dbReference type="GO" id="GO:0098797">
    <property type="term" value="C:plasma membrane protein complex"/>
    <property type="evidence" value="ECO:0007669"/>
    <property type="project" value="TreeGrafter"/>
</dbReference>
<feature type="transmembrane region" description="Helical" evidence="7">
    <location>
        <begin position="702"/>
        <end position="724"/>
    </location>
</feature>
<feature type="transmembrane region" description="Helical" evidence="7">
    <location>
        <begin position="644"/>
        <end position="669"/>
    </location>
</feature>
<keyword evidence="5 7" id="KW-1133">Transmembrane helix</keyword>
<evidence type="ECO:0000256" key="6">
    <source>
        <dbReference type="ARBA" id="ARBA00023136"/>
    </source>
</evidence>
<evidence type="ECO:0000259" key="8">
    <source>
        <dbReference type="Pfam" id="PF02687"/>
    </source>
</evidence>
<evidence type="ECO:0000256" key="1">
    <source>
        <dbReference type="ARBA" id="ARBA00004651"/>
    </source>
</evidence>
<keyword evidence="3" id="KW-1003">Cell membrane</keyword>
<gene>
    <name evidence="9" type="ORF">EBB54_10265</name>
</gene>
<accession>A0A3R8LKH1</accession>
<dbReference type="PANTHER" id="PTHR30489:SF0">
    <property type="entry name" value="LIPOPROTEIN-RELEASING SYSTEM TRANSMEMBRANE PROTEIN LOLE"/>
    <property type="match status" value="1"/>
</dbReference>
<evidence type="ECO:0000313" key="9">
    <source>
        <dbReference type="EMBL" id="RRK35287.1"/>
    </source>
</evidence>
<keyword evidence="4 7" id="KW-0812">Transmembrane</keyword>
<dbReference type="InterPro" id="IPR003838">
    <property type="entry name" value="ABC3_permease_C"/>
</dbReference>
<comment type="caution">
    <text evidence="9">The sequence shown here is derived from an EMBL/GenBank/DDBJ whole genome shotgun (WGS) entry which is preliminary data.</text>
</comment>
<feature type="transmembrane region" description="Helical" evidence="7">
    <location>
        <begin position="744"/>
        <end position="768"/>
    </location>
</feature>
<dbReference type="EMBL" id="RHJS01000002">
    <property type="protein sequence ID" value="RRK35287.1"/>
    <property type="molecule type" value="Genomic_DNA"/>
</dbReference>
<keyword evidence="10" id="KW-1185">Reference proteome</keyword>
<dbReference type="Pfam" id="PF02687">
    <property type="entry name" value="FtsX"/>
    <property type="match status" value="2"/>
</dbReference>
<keyword evidence="6 7" id="KW-0472">Membrane</keyword>
<dbReference type="Proteomes" id="UP000274920">
    <property type="component" value="Unassembled WGS sequence"/>
</dbReference>
<evidence type="ECO:0000256" key="7">
    <source>
        <dbReference type="SAM" id="Phobius"/>
    </source>
</evidence>
<dbReference type="InterPro" id="IPR051447">
    <property type="entry name" value="Lipoprotein-release_system"/>
</dbReference>